<feature type="region of interest" description="Disordered" evidence="1">
    <location>
        <begin position="1"/>
        <end position="50"/>
    </location>
</feature>
<protein>
    <submittedName>
        <fullName evidence="3">Protein FAR1-related sequence 5-like</fullName>
    </submittedName>
</protein>
<feature type="compositionally biased region" description="Basic residues" evidence="1">
    <location>
        <begin position="14"/>
        <end position="25"/>
    </location>
</feature>
<organism evidence="3">
    <name type="scientific">Tanacetum cinerariifolium</name>
    <name type="common">Dalmatian daisy</name>
    <name type="synonym">Chrysanthemum cinerariifolium</name>
    <dbReference type="NCBI Taxonomy" id="118510"/>
    <lineage>
        <taxon>Eukaryota</taxon>
        <taxon>Viridiplantae</taxon>
        <taxon>Streptophyta</taxon>
        <taxon>Embryophyta</taxon>
        <taxon>Tracheophyta</taxon>
        <taxon>Spermatophyta</taxon>
        <taxon>Magnoliopsida</taxon>
        <taxon>eudicotyledons</taxon>
        <taxon>Gunneridae</taxon>
        <taxon>Pentapetalae</taxon>
        <taxon>asterids</taxon>
        <taxon>campanulids</taxon>
        <taxon>Asterales</taxon>
        <taxon>Asteraceae</taxon>
        <taxon>Asteroideae</taxon>
        <taxon>Anthemideae</taxon>
        <taxon>Anthemidinae</taxon>
        <taxon>Tanacetum</taxon>
    </lineage>
</organism>
<dbReference type="Pfam" id="PF03101">
    <property type="entry name" value="FAR1"/>
    <property type="match status" value="1"/>
</dbReference>
<dbReference type="PANTHER" id="PTHR47718:SF12">
    <property type="entry name" value="PROTEIN FAR1-RELATED SEQUENCE"/>
    <property type="match status" value="1"/>
</dbReference>
<feature type="domain" description="FAR1" evidence="2">
    <location>
        <begin position="572"/>
        <end position="668"/>
    </location>
</feature>
<reference evidence="3" key="1">
    <citation type="journal article" date="2019" name="Sci. Rep.">
        <title>Draft genome of Tanacetum cinerariifolium, the natural source of mosquito coil.</title>
        <authorList>
            <person name="Yamashiro T."/>
            <person name="Shiraishi A."/>
            <person name="Satake H."/>
            <person name="Nakayama K."/>
        </authorList>
    </citation>
    <scope>NUCLEOTIDE SEQUENCE</scope>
</reference>
<feature type="compositionally biased region" description="Polar residues" evidence="1">
    <location>
        <begin position="1"/>
        <end position="10"/>
    </location>
</feature>
<sequence>MKNNSEQGSENTTNKRKKDKKNKKKHEVDYDVSAADHYPDEVSKSEQDRDLYNTGSLRDFEKAKKHHKNNEIYCHPRDSKYEKPTYPLVLIVGIDVSANKAVDHYVGVKCSWGEKYGDKGFTRSLPKDHMADFHHLDDAREIWLVVKARFGGNEESKNIRKTMLKQEFSEFSVSKEEGLHKGYDRFQKILSQLNQMQAKPDNDDVNIKFLRVLPPSWSQVALTLKTRGSLEYLSFDDLYNKHRSLEIDVKGRSSYGSRSTTVAPKHSTFIGAASTNTKMVYSNQPSHSSSITYTSAHSGSIMKDVDEKARYFAFKISETEEGKQAYGLMAGFKSDFADHAGNAAGSVYDAAVEFSMMGISPKAKIEKKEWEVKLVESLARFDKWKESSKNLAKLINSSMSTRTKLGLGFKEYIGSDEVFDPSIPSVFDLEPENRDVKSLYERFIKGGEMHEDCDVYDNVDNFPSVVSKAAFVPAGCRNSLASTSAGRSILAASRNRPASIHAGRHIPAGRFNKPAPFSAGRSVPTVKINTPRPSLYLHNETPEETTYWEPNVDEPYLPLEGKCFDTIEECVEFYSVYAKKGGFEVKKSTQKKTKSGLVKSKYVMCNRKGVPKEININTLDPQNSDKQIRNTRYCITGCIARIKVDLDHVSRKYEITKFVVKHNHQLLPKEYNHLTKKQRKMPQAEKMFVVRASTMRLGATKAHNLYSKMKCGTQYVHGTSDDFKNHIKDVNAFIGESDAQMLINKMENRKNCVPNFTLHYLVENSELVALFWADEVAKCNYKEFRYIISFDVTFRTNK</sequence>
<evidence type="ECO:0000259" key="2">
    <source>
        <dbReference type="Pfam" id="PF03101"/>
    </source>
</evidence>
<feature type="compositionally biased region" description="Basic and acidic residues" evidence="1">
    <location>
        <begin position="37"/>
        <end position="50"/>
    </location>
</feature>
<dbReference type="Pfam" id="PF14223">
    <property type="entry name" value="Retrotran_gag_2"/>
    <property type="match status" value="1"/>
</dbReference>
<proteinExistence type="predicted"/>
<evidence type="ECO:0000313" key="3">
    <source>
        <dbReference type="EMBL" id="GEU72386.1"/>
    </source>
</evidence>
<dbReference type="InterPro" id="IPR004330">
    <property type="entry name" value="FAR1_DNA_bnd_dom"/>
</dbReference>
<dbReference type="EMBL" id="BKCJ010006483">
    <property type="protein sequence ID" value="GEU72386.1"/>
    <property type="molecule type" value="Genomic_DNA"/>
</dbReference>
<accession>A0A6L2MEI2</accession>
<evidence type="ECO:0000256" key="1">
    <source>
        <dbReference type="SAM" id="MobiDB-lite"/>
    </source>
</evidence>
<gene>
    <name evidence="3" type="ORF">Tci_044364</name>
</gene>
<dbReference type="AlphaFoldDB" id="A0A6L2MEI2"/>
<comment type="caution">
    <text evidence="3">The sequence shown here is derived from an EMBL/GenBank/DDBJ whole genome shotgun (WGS) entry which is preliminary data.</text>
</comment>
<name>A0A6L2MEI2_TANCI</name>
<dbReference type="PANTHER" id="PTHR47718">
    <property type="entry name" value="OS01G0519700 PROTEIN"/>
    <property type="match status" value="1"/>
</dbReference>